<proteinExistence type="predicted"/>
<keyword evidence="3" id="KW-1185">Reference proteome</keyword>
<evidence type="ECO:0000313" key="2">
    <source>
        <dbReference type="EMBL" id="SPP75892.1"/>
    </source>
</evidence>
<organism evidence="2 3">
    <name type="scientific">Drosophila guanche</name>
    <name type="common">Fruit fly</name>
    <dbReference type="NCBI Taxonomy" id="7266"/>
    <lineage>
        <taxon>Eukaryota</taxon>
        <taxon>Metazoa</taxon>
        <taxon>Ecdysozoa</taxon>
        <taxon>Arthropoda</taxon>
        <taxon>Hexapoda</taxon>
        <taxon>Insecta</taxon>
        <taxon>Pterygota</taxon>
        <taxon>Neoptera</taxon>
        <taxon>Endopterygota</taxon>
        <taxon>Diptera</taxon>
        <taxon>Brachycera</taxon>
        <taxon>Muscomorpha</taxon>
        <taxon>Ephydroidea</taxon>
        <taxon>Drosophilidae</taxon>
        <taxon>Drosophila</taxon>
        <taxon>Sophophora</taxon>
    </lineage>
</organism>
<dbReference type="AlphaFoldDB" id="A0A3B0J7K1"/>
<dbReference type="Proteomes" id="UP000268350">
    <property type="component" value="Unassembled WGS sequence"/>
</dbReference>
<sequence>MPKPDPKPQSELELELPGVPSIRLHNNANFALELICIRASDSIRQHPKAAFDSKMSETHVMLLITSLPALKPKADESGSESAPIEDRTASHRQGGTHLCRFPRSDRNSRHMKLPCELGACRWSSLLKSVVLPAPPPLNKKLPG</sequence>
<evidence type="ECO:0000256" key="1">
    <source>
        <dbReference type="SAM" id="MobiDB-lite"/>
    </source>
</evidence>
<feature type="region of interest" description="Disordered" evidence="1">
    <location>
        <begin position="71"/>
        <end position="103"/>
    </location>
</feature>
<dbReference type="EMBL" id="OUUW01000001">
    <property type="protein sequence ID" value="SPP75892.1"/>
    <property type="molecule type" value="Genomic_DNA"/>
</dbReference>
<protein>
    <submittedName>
        <fullName evidence="2">Uncharacterized protein</fullName>
    </submittedName>
</protein>
<accession>A0A3B0J7K1</accession>
<gene>
    <name evidence="2" type="ORF">DGUA_6G003785</name>
</gene>
<evidence type="ECO:0000313" key="3">
    <source>
        <dbReference type="Proteomes" id="UP000268350"/>
    </source>
</evidence>
<reference evidence="3" key="1">
    <citation type="submission" date="2018-01" db="EMBL/GenBank/DDBJ databases">
        <authorList>
            <person name="Alioto T."/>
            <person name="Alioto T."/>
        </authorList>
    </citation>
    <scope>NUCLEOTIDE SEQUENCE [LARGE SCALE GENOMIC DNA]</scope>
</reference>
<name>A0A3B0J7K1_DROGU</name>